<feature type="domain" description="Carboxymuconolactone decarboxylase-like" evidence="1">
    <location>
        <begin position="45"/>
        <end position="102"/>
    </location>
</feature>
<dbReference type="SUPFAM" id="SSF69118">
    <property type="entry name" value="AhpD-like"/>
    <property type="match status" value="1"/>
</dbReference>
<dbReference type="InterPro" id="IPR029032">
    <property type="entry name" value="AhpD-like"/>
</dbReference>
<protein>
    <recommendedName>
        <fullName evidence="1">Carboxymuconolactone decarboxylase-like domain-containing protein</fullName>
    </recommendedName>
</protein>
<evidence type="ECO:0000313" key="2">
    <source>
        <dbReference type="EMBL" id="CAB3770163.1"/>
    </source>
</evidence>
<dbReference type="Pfam" id="PF02627">
    <property type="entry name" value="CMD"/>
    <property type="match status" value="1"/>
</dbReference>
<dbReference type="InterPro" id="IPR004675">
    <property type="entry name" value="AhpD_core"/>
</dbReference>
<dbReference type="EMBL" id="CADIKH010000044">
    <property type="protein sequence ID" value="CAB3770163.1"/>
    <property type="molecule type" value="Genomic_DNA"/>
</dbReference>
<dbReference type="PANTHER" id="PTHR35446">
    <property type="entry name" value="SI:CH211-175M2.5"/>
    <property type="match status" value="1"/>
</dbReference>
<dbReference type="InterPro" id="IPR003779">
    <property type="entry name" value="CMD-like"/>
</dbReference>
<evidence type="ECO:0000313" key="3">
    <source>
        <dbReference type="Proteomes" id="UP000494363"/>
    </source>
</evidence>
<sequence>MARIPALSVSQAPTSTQQQLQALEKATGSVPNIFGTLANSQAAFGAFFQMQQPLGKGNLSVAEKESIALAVSQVGGCEYCLAAHTVLAGNAGLTGEAIRAARNGEGGAVAALARAIAQQRGHVSDTDLAKAREAGLSDSTMIEIVANVALVVFTNYLNSFAAHGPGLSAGLGLIGPKFDCRFSRTSDIRQSTVRAFASLQFNESIRQTMPFFATLLRKHGIPR</sequence>
<dbReference type="Gene3D" id="1.20.1290.10">
    <property type="entry name" value="AhpD-like"/>
    <property type="match status" value="1"/>
</dbReference>
<dbReference type="AlphaFoldDB" id="A0A6J5EVC5"/>
<reference evidence="2 3" key="1">
    <citation type="submission" date="2020-04" db="EMBL/GenBank/DDBJ databases">
        <authorList>
            <person name="De Canck E."/>
        </authorList>
    </citation>
    <scope>NUCLEOTIDE SEQUENCE [LARGE SCALE GENOMIC DNA]</scope>
    <source>
        <strain evidence="2 3">LMG 29542</strain>
    </source>
</reference>
<dbReference type="Proteomes" id="UP000494363">
    <property type="component" value="Unassembled WGS sequence"/>
</dbReference>
<dbReference type="GO" id="GO:0051920">
    <property type="term" value="F:peroxiredoxin activity"/>
    <property type="evidence" value="ECO:0007669"/>
    <property type="project" value="InterPro"/>
</dbReference>
<gene>
    <name evidence="2" type="ORF">LMG29542_06282</name>
</gene>
<organism evidence="2 3">
    <name type="scientific">Paraburkholderia humisilvae</name>
    <dbReference type="NCBI Taxonomy" id="627669"/>
    <lineage>
        <taxon>Bacteria</taxon>
        <taxon>Pseudomonadati</taxon>
        <taxon>Pseudomonadota</taxon>
        <taxon>Betaproteobacteria</taxon>
        <taxon>Burkholderiales</taxon>
        <taxon>Burkholderiaceae</taxon>
        <taxon>Paraburkholderia</taxon>
    </lineage>
</organism>
<dbReference type="PANTHER" id="PTHR35446:SF3">
    <property type="entry name" value="CMD DOMAIN-CONTAINING PROTEIN"/>
    <property type="match status" value="1"/>
</dbReference>
<name>A0A6J5EVC5_9BURK</name>
<evidence type="ECO:0000259" key="1">
    <source>
        <dbReference type="Pfam" id="PF02627"/>
    </source>
</evidence>
<keyword evidence="3" id="KW-1185">Reference proteome</keyword>
<dbReference type="RefSeq" id="WP_217478039.1">
    <property type="nucleotide sequence ID" value="NZ_CADIKH010000044.1"/>
</dbReference>
<dbReference type="NCBIfam" id="TIGR00778">
    <property type="entry name" value="ahpD_dom"/>
    <property type="match status" value="1"/>
</dbReference>
<proteinExistence type="predicted"/>
<accession>A0A6J5EVC5</accession>